<dbReference type="InterPro" id="IPR050267">
    <property type="entry name" value="Anti-sigma-factor_SerPK"/>
</dbReference>
<dbReference type="PANTHER" id="PTHR35526:SF3">
    <property type="entry name" value="ANTI-SIGMA-F FACTOR RSBW"/>
    <property type="match status" value="1"/>
</dbReference>
<organism evidence="3 4">
    <name type="scientific">Streptomyces microflavus</name>
    <name type="common">Streptomyces lipmanii</name>
    <dbReference type="NCBI Taxonomy" id="1919"/>
    <lineage>
        <taxon>Bacteria</taxon>
        <taxon>Bacillati</taxon>
        <taxon>Actinomycetota</taxon>
        <taxon>Actinomycetes</taxon>
        <taxon>Kitasatosporales</taxon>
        <taxon>Streptomycetaceae</taxon>
        <taxon>Streptomyces</taxon>
    </lineage>
</organism>
<dbReference type="InterPro" id="IPR003594">
    <property type="entry name" value="HATPase_dom"/>
</dbReference>
<dbReference type="PANTHER" id="PTHR35526">
    <property type="entry name" value="ANTI-SIGMA-F FACTOR RSBW-RELATED"/>
    <property type="match status" value="1"/>
</dbReference>
<dbReference type="EMBL" id="JAAGME010000429">
    <property type="protein sequence ID" value="NEB67634.1"/>
    <property type="molecule type" value="Genomic_DNA"/>
</dbReference>
<dbReference type="Pfam" id="PF13581">
    <property type="entry name" value="HATPase_c_2"/>
    <property type="match status" value="1"/>
</dbReference>
<dbReference type="CDD" id="cd16936">
    <property type="entry name" value="HATPase_RsbW-like"/>
    <property type="match status" value="1"/>
</dbReference>
<keyword evidence="3" id="KW-0067">ATP-binding</keyword>
<keyword evidence="1" id="KW-0808">Transferase</keyword>
<gene>
    <name evidence="3" type="ORF">G3I39_11315</name>
</gene>
<keyword evidence="3" id="KW-0547">Nucleotide-binding</keyword>
<dbReference type="SUPFAM" id="SSF55874">
    <property type="entry name" value="ATPase domain of HSP90 chaperone/DNA topoisomerase II/histidine kinase"/>
    <property type="match status" value="1"/>
</dbReference>
<dbReference type="InterPro" id="IPR036890">
    <property type="entry name" value="HATPase_C_sf"/>
</dbReference>
<evidence type="ECO:0000256" key="1">
    <source>
        <dbReference type="ARBA" id="ARBA00022527"/>
    </source>
</evidence>
<protein>
    <submittedName>
        <fullName evidence="3">ATP-binding protein</fullName>
    </submittedName>
</protein>
<keyword evidence="1" id="KW-0418">Kinase</keyword>
<name>A0A6N9V3Z7_STRMI</name>
<dbReference type="GO" id="GO:0005524">
    <property type="term" value="F:ATP binding"/>
    <property type="evidence" value="ECO:0007669"/>
    <property type="project" value="UniProtKB-KW"/>
</dbReference>
<reference evidence="3 4" key="1">
    <citation type="submission" date="2020-01" db="EMBL/GenBank/DDBJ databases">
        <title>Insect and environment-associated Actinomycetes.</title>
        <authorList>
            <person name="Currrie C."/>
            <person name="Chevrette M."/>
            <person name="Carlson C."/>
            <person name="Stubbendieck R."/>
            <person name="Wendt-Pienkowski E."/>
        </authorList>
    </citation>
    <scope>NUCLEOTIDE SEQUENCE [LARGE SCALE GENOMIC DNA]</scope>
    <source>
        <strain evidence="3 4">SID14438</strain>
    </source>
</reference>
<dbReference type="Proteomes" id="UP000471648">
    <property type="component" value="Unassembled WGS sequence"/>
</dbReference>
<evidence type="ECO:0000313" key="4">
    <source>
        <dbReference type="Proteomes" id="UP000471648"/>
    </source>
</evidence>
<keyword evidence="1" id="KW-0723">Serine/threonine-protein kinase</keyword>
<dbReference type="Gene3D" id="3.30.565.10">
    <property type="entry name" value="Histidine kinase-like ATPase, C-terminal domain"/>
    <property type="match status" value="1"/>
</dbReference>
<feature type="domain" description="Histidine kinase/HSP90-like ATPase" evidence="2">
    <location>
        <begin position="40"/>
        <end position="146"/>
    </location>
</feature>
<accession>A0A6N9V3Z7</accession>
<sequence length="164" mass="17289">MEQLLTTYCGTEQDGQESGTSAVKAGVAYDMGSGGIARARAFAREFLADAQSTHGLVMTSRAMDDAQLVVSELATNVCKYAPGPCLLDLEAGDGKLTITMWDSGSVLPSAAPADPTRAGQHGLEIVLMVCQSFEVRREPVGKRVRVEISLLDDAQGGPADPTSW</sequence>
<comment type="caution">
    <text evidence="3">The sequence shown here is derived from an EMBL/GenBank/DDBJ whole genome shotgun (WGS) entry which is preliminary data.</text>
</comment>
<dbReference type="AlphaFoldDB" id="A0A6N9V3Z7"/>
<dbReference type="GO" id="GO:0004674">
    <property type="term" value="F:protein serine/threonine kinase activity"/>
    <property type="evidence" value="ECO:0007669"/>
    <property type="project" value="UniProtKB-KW"/>
</dbReference>
<evidence type="ECO:0000313" key="3">
    <source>
        <dbReference type="EMBL" id="NEB67634.1"/>
    </source>
</evidence>
<dbReference type="RefSeq" id="WP_031124890.1">
    <property type="nucleotide sequence ID" value="NZ_JAAGME010000429.1"/>
</dbReference>
<proteinExistence type="predicted"/>
<evidence type="ECO:0000259" key="2">
    <source>
        <dbReference type="Pfam" id="PF13581"/>
    </source>
</evidence>